<dbReference type="PANTHER" id="PTHR44068">
    <property type="entry name" value="ZGC:194242"/>
    <property type="match status" value="1"/>
</dbReference>
<evidence type="ECO:0000313" key="3">
    <source>
        <dbReference type="EMBL" id="HIW82197.1"/>
    </source>
</evidence>
<evidence type="ECO:0000313" key="4">
    <source>
        <dbReference type="Proteomes" id="UP000824265"/>
    </source>
</evidence>
<dbReference type="InterPro" id="IPR013216">
    <property type="entry name" value="Methyltransf_11"/>
</dbReference>
<keyword evidence="1" id="KW-0808">Transferase</keyword>
<reference evidence="3" key="2">
    <citation type="submission" date="2021-04" db="EMBL/GenBank/DDBJ databases">
        <authorList>
            <person name="Gilroy R."/>
        </authorList>
    </citation>
    <scope>NUCLEOTIDE SEQUENCE</scope>
    <source>
        <strain evidence="3">CHK195-6426</strain>
    </source>
</reference>
<evidence type="ECO:0000256" key="1">
    <source>
        <dbReference type="ARBA" id="ARBA00022679"/>
    </source>
</evidence>
<dbReference type="InterPro" id="IPR050447">
    <property type="entry name" value="Erg6_SMT_methyltransf"/>
</dbReference>
<dbReference type="PANTHER" id="PTHR44068:SF1">
    <property type="entry name" value="HYPOTHETICAL LOC100005854"/>
    <property type="match status" value="1"/>
</dbReference>
<name>A0A9D1UBY7_9FIRM</name>
<protein>
    <submittedName>
        <fullName evidence="3">Class I SAM-dependent methyltransferase</fullName>
    </submittedName>
</protein>
<dbReference type="AlphaFoldDB" id="A0A9D1UBY7"/>
<feature type="domain" description="Methyltransferase type 11" evidence="2">
    <location>
        <begin position="47"/>
        <end position="146"/>
    </location>
</feature>
<dbReference type="GO" id="GO:0003838">
    <property type="term" value="F:sterol 24-C-methyltransferase activity"/>
    <property type="evidence" value="ECO:0007669"/>
    <property type="project" value="TreeGrafter"/>
</dbReference>
<keyword evidence="3" id="KW-0489">Methyltransferase</keyword>
<dbReference type="Gene3D" id="3.40.50.150">
    <property type="entry name" value="Vaccinia Virus protein VP39"/>
    <property type="match status" value="1"/>
</dbReference>
<dbReference type="GO" id="GO:0016126">
    <property type="term" value="P:sterol biosynthetic process"/>
    <property type="evidence" value="ECO:0007669"/>
    <property type="project" value="TreeGrafter"/>
</dbReference>
<reference evidence="3" key="1">
    <citation type="journal article" date="2021" name="PeerJ">
        <title>Extensive microbial diversity within the chicken gut microbiome revealed by metagenomics and culture.</title>
        <authorList>
            <person name="Gilroy R."/>
            <person name="Ravi A."/>
            <person name="Getino M."/>
            <person name="Pursley I."/>
            <person name="Horton D.L."/>
            <person name="Alikhan N.F."/>
            <person name="Baker D."/>
            <person name="Gharbi K."/>
            <person name="Hall N."/>
            <person name="Watson M."/>
            <person name="Adriaenssens E.M."/>
            <person name="Foster-Nyarko E."/>
            <person name="Jarju S."/>
            <person name="Secka A."/>
            <person name="Antonio M."/>
            <person name="Oren A."/>
            <person name="Chaudhuri R.R."/>
            <person name="La Ragione R."/>
            <person name="Hildebrand F."/>
            <person name="Pallen M.J."/>
        </authorList>
    </citation>
    <scope>NUCLEOTIDE SEQUENCE</scope>
    <source>
        <strain evidence="3">CHK195-6426</strain>
    </source>
</reference>
<comment type="caution">
    <text evidence="3">The sequence shown here is derived from an EMBL/GenBank/DDBJ whole genome shotgun (WGS) entry which is preliminary data.</text>
</comment>
<sequence length="206" mass="22839">MSKFFQNTCKPQGLGGKIMVNMMNSGHAKMAEWGFEFLKLKETDTVLDIGCGGGANIAYMLKKCTKGMVKGIDYSEVSVEKSRKVNADAIKHGKCEVVCGSVMELPFSEEQFDAVTAFETVYFWPGLEKAFAQVYKVLKVGGTFLICNESCGKNQADEKWTKMIEGMVIYTAEQIKEYLEKAGFTDIKLHENGKGWLCVTAMKAEG</sequence>
<dbReference type="Pfam" id="PF08241">
    <property type="entry name" value="Methyltransf_11"/>
    <property type="match status" value="1"/>
</dbReference>
<accession>A0A9D1UBY7</accession>
<dbReference type="Proteomes" id="UP000824265">
    <property type="component" value="Unassembled WGS sequence"/>
</dbReference>
<proteinExistence type="predicted"/>
<dbReference type="CDD" id="cd02440">
    <property type="entry name" value="AdoMet_MTases"/>
    <property type="match status" value="1"/>
</dbReference>
<dbReference type="RefSeq" id="WP_318702762.1">
    <property type="nucleotide sequence ID" value="NZ_CALWMU010000007.1"/>
</dbReference>
<dbReference type="EMBL" id="DXGH01000065">
    <property type="protein sequence ID" value="HIW82197.1"/>
    <property type="molecule type" value="Genomic_DNA"/>
</dbReference>
<organism evidence="3 4">
    <name type="scientific">Candidatus Acetatifactor stercoripullorum</name>
    <dbReference type="NCBI Taxonomy" id="2838414"/>
    <lineage>
        <taxon>Bacteria</taxon>
        <taxon>Bacillati</taxon>
        <taxon>Bacillota</taxon>
        <taxon>Clostridia</taxon>
        <taxon>Lachnospirales</taxon>
        <taxon>Lachnospiraceae</taxon>
        <taxon>Acetatifactor</taxon>
    </lineage>
</organism>
<dbReference type="SUPFAM" id="SSF53335">
    <property type="entry name" value="S-adenosyl-L-methionine-dependent methyltransferases"/>
    <property type="match status" value="1"/>
</dbReference>
<gene>
    <name evidence="3" type="ORF">H9742_11900</name>
</gene>
<dbReference type="InterPro" id="IPR029063">
    <property type="entry name" value="SAM-dependent_MTases_sf"/>
</dbReference>
<evidence type="ECO:0000259" key="2">
    <source>
        <dbReference type="Pfam" id="PF08241"/>
    </source>
</evidence>
<dbReference type="GO" id="GO:0032259">
    <property type="term" value="P:methylation"/>
    <property type="evidence" value="ECO:0007669"/>
    <property type="project" value="UniProtKB-KW"/>
</dbReference>